<protein>
    <submittedName>
        <fullName evidence="1">Uncharacterized protein</fullName>
    </submittedName>
</protein>
<name>A0A1H7BXE5_9BACT</name>
<proteinExistence type="predicted"/>
<dbReference type="Proteomes" id="UP000199403">
    <property type="component" value="Unassembled WGS sequence"/>
</dbReference>
<accession>A0A1H7BXE5</accession>
<dbReference type="STRING" id="1416801.SAMN05192553_1202"/>
<organism evidence="1 2">
    <name type="scientific">Cyclobacterium xiamenense</name>
    <dbReference type="NCBI Taxonomy" id="1297121"/>
    <lineage>
        <taxon>Bacteria</taxon>
        <taxon>Pseudomonadati</taxon>
        <taxon>Bacteroidota</taxon>
        <taxon>Cytophagia</taxon>
        <taxon>Cytophagales</taxon>
        <taxon>Cyclobacteriaceae</taxon>
        <taxon>Cyclobacterium</taxon>
    </lineage>
</organism>
<keyword evidence="2" id="KW-1185">Reference proteome</keyword>
<sequence>MKFICIITCVLKVNLYFCLRNKSNNYLSNDKNNEKSIISISSIRYSRFLWHSANKFNKRDKFYK</sequence>
<reference evidence="2" key="1">
    <citation type="submission" date="2016-10" db="EMBL/GenBank/DDBJ databases">
        <authorList>
            <person name="Varghese N."/>
            <person name="Submissions S."/>
        </authorList>
    </citation>
    <scope>NUCLEOTIDE SEQUENCE [LARGE SCALE GENOMIC DNA]</scope>
    <source>
        <strain evidence="2">IBRC-M 10761</strain>
    </source>
</reference>
<gene>
    <name evidence="1" type="ORF">SAMN05192553_1202</name>
</gene>
<evidence type="ECO:0000313" key="2">
    <source>
        <dbReference type="Proteomes" id="UP000199403"/>
    </source>
</evidence>
<dbReference type="EMBL" id="FNZH01000020">
    <property type="protein sequence ID" value="SEJ82249.1"/>
    <property type="molecule type" value="Genomic_DNA"/>
</dbReference>
<evidence type="ECO:0000313" key="1">
    <source>
        <dbReference type="EMBL" id="SEJ82249.1"/>
    </source>
</evidence>
<dbReference type="AlphaFoldDB" id="A0A1H7BXE5"/>